<sequence>MIFVLAYYLKNLILLQFELDYPNEFIITAVDGTFKGAPLIKRILSLVFKTSKGRISPTFGSISGTRLVLEKKGYARVGFHGWTIFYSLSAIGGYFSPLPLHPTVEQLEARGYDRGATWNNDAFDNVRKIYVGKTLNGIALLMFVYDKDTRMVIGDDHGNKTPLEVKELDLEYLGQYITAVEGCYDKGMGSEVEVITILRLKTKKRTSISFGFISSSSFLLFKDAHKIVEFHGKASNMIHQLGVHVVPITH</sequence>
<dbReference type="Gene3D" id="2.100.10.30">
    <property type="entry name" value="Jacalin-like lectin domain"/>
    <property type="match status" value="2"/>
</dbReference>
<dbReference type="GO" id="GO:0030246">
    <property type="term" value="F:carbohydrate binding"/>
    <property type="evidence" value="ECO:0007669"/>
    <property type="project" value="UniProtKB-KW"/>
</dbReference>
<dbReference type="SMART" id="SM00915">
    <property type="entry name" value="Jacalin"/>
    <property type="match status" value="2"/>
</dbReference>
<comment type="caution">
    <text evidence="5">The sequence shown here is derived from an EMBL/GenBank/DDBJ whole genome shotgun (WGS) entry which is preliminary data.</text>
</comment>
<gene>
    <name evidence="5" type="ORF">V5N11_005614</name>
</gene>
<dbReference type="EMBL" id="JBANAX010000390">
    <property type="protein sequence ID" value="KAL1210797.1"/>
    <property type="molecule type" value="Genomic_DNA"/>
</dbReference>
<proteinExistence type="inferred from homology"/>
<evidence type="ECO:0000313" key="6">
    <source>
        <dbReference type="Proteomes" id="UP001558713"/>
    </source>
</evidence>
<feature type="domain" description="Jacalin-type lectin" evidence="4">
    <location>
        <begin position="1"/>
        <end position="97"/>
    </location>
</feature>
<evidence type="ECO:0000313" key="5">
    <source>
        <dbReference type="EMBL" id="KAL1210797.1"/>
    </source>
</evidence>
<keyword evidence="3" id="KW-0677">Repeat</keyword>
<dbReference type="Pfam" id="PF01419">
    <property type="entry name" value="Jacalin"/>
    <property type="match status" value="2"/>
</dbReference>
<dbReference type="SUPFAM" id="SSF51101">
    <property type="entry name" value="Mannose-binding lectins"/>
    <property type="match status" value="2"/>
</dbReference>
<dbReference type="InterPro" id="IPR036404">
    <property type="entry name" value="Jacalin-like_lectin_dom_sf"/>
</dbReference>
<keyword evidence="2" id="KW-0430">Lectin</keyword>
<accession>A0ABD1AVL8</accession>
<reference evidence="5 6" key="1">
    <citation type="submission" date="2024-04" db="EMBL/GenBank/DDBJ databases">
        <title>Genome assembly C_amara_ONT_v2.</title>
        <authorList>
            <person name="Yant L."/>
            <person name="Moore C."/>
            <person name="Slenker M."/>
        </authorList>
    </citation>
    <scope>NUCLEOTIDE SEQUENCE [LARGE SCALE GENOMIC DNA]</scope>
    <source>
        <tissue evidence="5">Leaf</tissue>
    </source>
</reference>
<feature type="domain" description="Jacalin-type lectin" evidence="4">
    <location>
        <begin position="104"/>
        <end position="247"/>
    </location>
</feature>
<evidence type="ECO:0000259" key="4">
    <source>
        <dbReference type="PROSITE" id="PS51752"/>
    </source>
</evidence>
<evidence type="ECO:0000256" key="1">
    <source>
        <dbReference type="ARBA" id="ARBA00006568"/>
    </source>
</evidence>
<organism evidence="5 6">
    <name type="scientific">Cardamine amara subsp. amara</name>
    <dbReference type="NCBI Taxonomy" id="228776"/>
    <lineage>
        <taxon>Eukaryota</taxon>
        <taxon>Viridiplantae</taxon>
        <taxon>Streptophyta</taxon>
        <taxon>Embryophyta</taxon>
        <taxon>Tracheophyta</taxon>
        <taxon>Spermatophyta</taxon>
        <taxon>Magnoliopsida</taxon>
        <taxon>eudicotyledons</taxon>
        <taxon>Gunneridae</taxon>
        <taxon>Pentapetalae</taxon>
        <taxon>rosids</taxon>
        <taxon>malvids</taxon>
        <taxon>Brassicales</taxon>
        <taxon>Brassicaceae</taxon>
        <taxon>Cardamineae</taxon>
        <taxon>Cardamine</taxon>
    </lineage>
</organism>
<dbReference type="PANTHER" id="PTHR47293">
    <property type="entry name" value="JACALIN-RELATED LECTIN 3"/>
    <property type="match status" value="1"/>
</dbReference>
<dbReference type="PROSITE" id="PS51752">
    <property type="entry name" value="JACALIN_LECTIN"/>
    <property type="match status" value="2"/>
</dbReference>
<dbReference type="InterPro" id="IPR001229">
    <property type="entry name" value="Jacalin-like_lectin_dom"/>
</dbReference>
<dbReference type="AlphaFoldDB" id="A0ABD1AVL8"/>
<name>A0ABD1AVL8_CARAN</name>
<dbReference type="FunFam" id="2.100.10.30:FF:000001">
    <property type="entry name" value="Jacalin-related lectin 33"/>
    <property type="match status" value="1"/>
</dbReference>
<dbReference type="Proteomes" id="UP001558713">
    <property type="component" value="Unassembled WGS sequence"/>
</dbReference>
<comment type="similarity">
    <text evidence="1">Belongs to the jacalin lectin family.</text>
</comment>
<evidence type="ECO:0000256" key="3">
    <source>
        <dbReference type="ARBA" id="ARBA00022737"/>
    </source>
</evidence>
<evidence type="ECO:0000256" key="2">
    <source>
        <dbReference type="ARBA" id="ARBA00022734"/>
    </source>
</evidence>
<keyword evidence="6" id="KW-1185">Reference proteome</keyword>
<protein>
    <submittedName>
        <fullName evidence="5">Jacalin-related lectin 14</fullName>
    </submittedName>
</protein>
<dbReference type="PANTHER" id="PTHR47293:SF11">
    <property type="entry name" value="JACALIN-RELATED LECTIN 12-RELATED"/>
    <property type="match status" value="1"/>
</dbReference>